<comment type="similarity">
    <text evidence="1">Belongs to the palA/RIM20 family.</text>
</comment>
<keyword evidence="3" id="KW-0175">Coiled coil</keyword>
<dbReference type="SUPFAM" id="SSF47095">
    <property type="entry name" value="HMG-box"/>
    <property type="match status" value="2"/>
</dbReference>
<evidence type="ECO:0000256" key="2">
    <source>
        <dbReference type="PROSITE-ProRule" id="PRU00267"/>
    </source>
</evidence>
<dbReference type="InterPro" id="IPR009071">
    <property type="entry name" value="HMG_box_dom"/>
</dbReference>
<dbReference type="EMBL" id="DF836322">
    <property type="protein sequence ID" value="GAN03047.1"/>
    <property type="molecule type" value="Genomic_DNA"/>
</dbReference>
<sequence>MPPTTSAAAINHEILANQHRRMSTSSYALCPTTTSVTSTATPSYYLPPITTNLSFSSILHKKVLDQSEQQWESDVSQSAIIINEKQVTMPSPVNNNGDHLSIGSQSDDQTPTHIVSPEAIREALKEEKEEAMGHSQRRPFSKFTSFHALKQRRYSTDQAPSPPPPFPPVSASSSITNAAAIAPPPPPPPSFTIPFSPPPSIKANLNYDDFDDSNSQIDSEEADTAMKEEAHTPEELGMSCPSNRPTIALEKLKRPPNAYLLFNRDMRRKLLKKSPKMTVAQISKEVGDWWRALPDVEREYYVKEASILKEEHLKKYPDFIYTRRSKAQLAEAKKTSKLGRKLKSETVQKCENQQPAMSNNNALSVTTADVASSTSTDKDTAATRKRSRKFNASGGQRDPRGRKKKRHKHPFAPKHPMSAYLYYLASVYPQVSLNFPGSTVGPISKSISKTWHAMSLEERLPWKQKADSDKARYAREMQVYMAANNHSAPAAEEEDDEPKNRVSDDSDDESGEVDVDVHTLAAVVNMVNTNPNNGNLMYHPLLSVLFQQSFTTDMESPPQNLFLSIPLKKADKIKWTPVLLAYIIMSYAEEGKKYEADCELLDLMREHALKKTTENALGLEDLSIYFNQLTFLGSRFPLNLNFHIGWFPIFRPKQKPEIISNLNYEKCCVLYRIAGMYSELGCSQNTVSTEGTRRACQYFQNAAGCLQYIKSDILPDLRAKAPQDFELLDPLVSLMMAQAHECIWQKAVMEHMKHGTVARLAVKVADLYDAFLSNIHKKMIPDDWSRNAEAKSNYFQAVAQYQKANEAISNGRYGEEITRLRLAKTSNATALTHTKALHPSFVDQLTALDQSIDRDLIRAEKDNDLVYMETVPEPSQLAPILRSDMVKPTVPNFITHPNYWLVLADRPSDPLFIKRPLFDKLVPFAVHQAISVFADKKDYIVKVDIVGKNQELNADQQRCLDGLNIPYALDVIDALPAQLVDHAEEVQHEGGIQSLHDMLYKIQTMSNKTLKLIEDGFNALEEENDQDATLSRQYGKLWNRPPSRTLTHELLTLGTQYNDTVQAAQKADRIVQAKVNNWGKAIAMLSRPASEIKLHLPSLPYDDEYHAEINELLDNIRSKLDLLKAANNERTRLETEAKTLAENDDISDVLLSKANELTKGSPVIKLDPEQFSNVFDQHLQVYRRIQKQILTYVDPQNDILQSITDLHGQLMLLTANKTPLIKREKAISNLESAFTKFKEIRTNLVEGIKFYSNYTDTISQFRSDCLEFAISRKLEATELSRDANPTRLLLLKK</sequence>
<feature type="compositionally biased region" description="Polar residues" evidence="4">
    <location>
        <begin position="349"/>
        <end position="363"/>
    </location>
</feature>
<feature type="compositionally biased region" description="Acidic residues" evidence="4">
    <location>
        <begin position="208"/>
        <end position="223"/>
    </location>
</feature>
<dbReference type="Proteomes" id="UP000053815">
    <property type="component" value="Unassembled WGS sequence"/>
</dbReference>
<feature type="domain" description="HMG box" evidence="5">
    <location>
        <begin position="413"/>
        <end position="481"/>
    </location>
</feature>
<dbReference type="PROSITE" id="PS51180">
    <property type="entry name" value="BRO1"/>
    <property type="match status" value="1"/>
</dbReference>
<protein>
    <submittedName>
        <fullName evidence="7">pH signal transduction protein PalA</fullName>
    </submittedName>
</protein>
<feature type="region of interest" description="Disordered" evidence="4">
    <location>
        <begin position="343"/>
        <end position="413"/>
    </location>
</feature>
<feature type="compositionally biased region" description="Basic residues" evidence="4">
    <location>
        <begin position="400"/>
        <end position="412"/>
    </location>
</feature>
<dbReference type="InterPro" id="IPR036910">
    <property type="entry name" value="HMG_box_dom_sf"/>
</dbReference>
<dbReference type="SMART" id="SM00398">
    <property type="entry name" value="HMG"/>
    <property type="match status" value="2"/>
</dbReference>
<dbReference type="GO" id="GO:0005768">
    <property type="term" value="C:endosome"/>
    <property type="evidence" value="ECO:0007669"/>
    <property type="project" value="TreeGrafter"/>
</dbReference>
<evidence type="ECO:0000259" key="6">
    <source>
        <dbReference type="PROSITE" id="PS51180"/>
    </source>
</evidence>
<accession>A0A0C9MIV1</accession>
<organism evidence="7">
    <name type="scientific">Mucor ambiguus</name>
    <dbReference type="NCBI Taxonomy" id="91626"/>
    <lineage>
        <taxon>Eukaryota</taxon>
        <taxon>Fungi</taxon>
        <taxon>Fungi incertae sedis</taxon>
        <taxon>Mucoromycota</taxon>
        <taxon>Mucoromycotina</taxon>
        <taxon>Mucoromycetes</taxon>
        <taxon>Mucorales</taxon>
        <taxon>Mucorineae</taxon>
        <taxon>Mucoraceae</taxon>
        <taxon>Mucor</taxon>
    </lineage>
</organism>
<dbReference type="Pfam" id="PF03097">
    <property type="entry name" value="BRO1"/>
    <property type="match status" value="1"/>
</dbReference>
<keyword evidence="8" id="KW-1185">Reference proteome</keyword>
<dbReference type="Pfam" id="PF00505">
    <property type="entry name" value="HMG_box"/>
    <property type="match status" value="2"/>
</dbReference>
<dbReference type="SMART" id="SM01041">
    <property type="entry name" value="BRO1"/>
    <property type="match status" value="1"/>
</dbReference>
<dbReference type="GO" id="GO:0005634">
    <property type="term" value="C:nucleus"/>
    <property type="evidence" value="ECO:0007669"/>
    <property type="project" value="UniProtKB-UniRule"/>
</dbReference>
<dbReference type="PANTHER" id="PTHR23030">
    <property type="entry name" value="PCD6 INTERACTING PROTEIN-RELATED"/>
    <property type="match status" value="1"/>
</dbReference>
<feature type="compositionally biased region" description="Low complexity" evidence="4">
    <location>
        <begin position="169"/>
        <end position="181"/>
    </location>
</feature>
<dbReference type="Pfam" id="PF13949">
    <property type="entry name" value="ALIX_LYPXL_bnd"/>
    <property type="match status" value="1"/>
</dbReference>
<dbReference type="CDD" id="cd01389">
    <property type="entry name" value="HMG-box_ROX1-like"/>
    <property type="match status" value="1"/>
</dbReference>
<dbReference type="PANTHER" id="PTHR23030:SF39">
    <property type="entry name" value="PROGRAMMED CELL DEATH 6-INTERACTING PROTEIN"/>
    <property type="match status" value="1"/>
</dbReference>
<feature type="region of interest" description="Disordered" evidence="4">
    <location>
        <begin position="152"/>
        <end position="223"/>
    </location>
</feature>
<feature type="region of interest" description="Disordered" evidence="4">
    <location>
        <begin position="485"/>
        <end position="512"/>
    </location>
</feature>
<gene>
    <name evidence="7" type="ORF">MAM1_0033c02498</name>
</gene>
<feature type="coiled-coil region" evidence="3">
    <location>
        <begin position="1106"/>
        <end position="1143"/>
    </location>
</feature>
<feature type="domain" description="BRO1" evidence="6">
    <location>
        <begin position="561"/>
        <end position="939"/>
    </location>
</feature>
<dbReference type="Gene3D" id="1.10.30.10">
    <property type="entry name" value="High mobility group box domain"/>
    <property type="match status" value="2"/>
</dbReference>
<dbReference type="Gene3D" id="1.20.120.560">
    <property type="entry name" value="alix/aip1 in complex with the ypdl late domain"/>
    <property type="match status" value="1"/>
</dbReference>
<keyword evidence="2" id="KW-0539">Nucleus</keyword>
<evidence type="ECO:0000313" key="7">
    <source>
        <dbReference type="EMBL" id="GAN03047.1"/>
    </source>
</evidence>
<dbReference type="Gene3D" id="1.20.140.50">
    <property type="entry name" value="alix/aip1 like domains"/>
    <property type="match status" value="1"/>
</dbReference>
<evidence type="ECO:0000256" key="4">
    <source>
        <dbReference type="SAM" id="MobiDB-lite"/>
    </source>
</evidence>
<dbReference type="InterPro" id="IPR038499">
    <property type="entry name" value="BRO1_sf"/>
</dbReference>
<dbReference type="InterPro" id="IPR004328">
    <property type="entry name" value="BRO1_dom"/>
</dbReference>
<feature type="compositionally biased region" description="Low complexity" evidence="4">
    <location>
        <begin position="364"/>
        <end position="375"/>
    </location>
</feature>
<dbReference type="InterPro" id="IPR025304">
    <property type="entry name" value="ALIX_V_dom"/>
</dbReference>
<name>A0A0C9MIV1_9FUNG</name>
<dbReference type="PROSITE" id="PS50118">
    <property type="entry name" value="HMG_BOX_2"/>
    <property type="match status" value="2"/>
</dbReference>
<evidence type="ECO:0000256" key="3">
    <source>
        <dbReference type="SAM" id="Coils"/>
    </source>
</evidence>
<reference evidence="7" key="1">
    <citation type="submission" date="2014-09" db="EMBL/GenBank/DDBJ databases">
        <title>Draft genome sequence of an oleaginous Mucoromycotina fungus Mucor ambiguus NBRC6742.</title>
        <authorList>
            <person name="Takeda I."/>
            <person name="Yamane N."/>
            <person name="Morita T."/>
            <person name="Tamano K."/>
            <person name="Machida M."/>
            <person name="Baker S."/>
            <person name="Koike H."/>
        </authorList>
    </citation>
    <scope>NUCLEOTIDE SEQUENCE</scope>
    <source>
        <strain evidence="7">NBRC 6742</strain>
    </source>
</reference>
<dbReference type="Gene3D" id="1.25.40.280">
    <property type="entry name" value="alix/aip1 like domains"/>
    <property type="match status" value="1"/>
</dbReference>
<feature type="DNA-binding region" description="HMG box" evidence="2">
    <location>
        <begin position="252"/>
        <end position="320"/>
    </location>
</feature>
<feature type="compositionally biased region" description="Pro residues" evidence="4">
    <location>
        <begin position="182"/>
        <end position="200"/>
    </location>
</feature>
<dbReference type="STRING" id="91626.A0A0C9MIV1"/>
<evidence type="ECO:0000259" key="5">
    <source>
        <dbReference type="PROSITE" id="PS50118"/>
    </source>
</evidence>
<evidence type="ECO:0000256" key="1">
    <source>
        <dbReference type="ARBA" id="ARBA00038154"/>
    </source>
</evidence>
<dbReference type="GO" id="GO:0003677">
    <property type="term" value="F:DNA binding"/>
    <property type="evidence" value="ECO:0007669"/>
    <property type="project" value="UniProtKB-UniRule"/>
</dbReference>
<feature type="DNA-binding region" description="HMG box" evidence="2">
    <location>
        <begin position="413"/>
        <end position="481"/>
    </location>
</feature>
<dbReference type="OrthoDB" id="64867at2759"/>
<evidence type="ECO:0000313" key="8">
    <source>
        <dbReference type="Proteomes" id="UP000053815"/>
    </source>
</evidence>
<feature type="domain" description="HMG box" evidence="5">
    <location>
        <begin position="252"/>
        <end position="320"/>
    </location>
</feature>
<keyword evidence="2" id="KW-0238">DNA-binding</keyword>
<proteinExistence type="inferred from homology"/>